<name>A0A7S1UX94_9STRA</name>
<protein>
    <submittedName>
        <fullName evidence="1">Uncharacterized protein</fullName>
    </submittedName>
</protein>
<gene>
    <name evidence="1" type="ORF">GOCE00092_LOCUS8375</name>
</gene>
<sequence length="159" mass="17548">METPNPLPMIEGRTEDKCYRIAASSIPDAQNQPAGFGIFTTNPEGGRLKLSWSKGIYESISVKYCFGETQDPMQGLQSSIQEFVDLGSISSFHAYLRILVFEDNDVYTLMNFCNRTRTLGLGLSAIIRTINDVLLMTTVLEKSSSATTSTKKNGSLVTF</sequence>
<dbReference type="AlphaFoldDB" id="A0A7S1UX94"/>
<reference evidence="1" key="1">
    <citation type="submission" date="2021-01" db="EMBL/GenBank/DDBJ databases">
        <authorList>
            <person name="Corre E."/>
            <person name="Pelletier E."/>
            <person name="Niang G."/>
            <person name="Scheremetjew M."/>
            <person name="Finn R."/>
            <person name="Kale V."/>
            <person name="Holt S."/>
            <person name="Cochrane G."/>
            <person name="Meng A."/>
            <person name="Brown T."/>
            <person name="Cohen L."/>
        </authorList>
    </citation>
    <scope>NUCLEOTIDE SEQUENCE</scope>
    <source>
        <strain evidence="1">CCMP 410</strain>
    </source>
</reference>
<proteinExistence type="predicted"/>
<evidence type="ECO:0000313" key="1">
    <source>
        <dbReference type="EMBL" id="CAD9279466.1"/>
    </source>
</evidence>
<accession>A0A7S1UX94</accession>
<organism evidence="1">
    <name type="scientific">Grammatophora oceanica</name>
    <dbReference type="NCBI Taxonomy" id="210454"/>
    <lineage>
        <taxon>Eukaryota</taxon>
        <taxon>Sar</taxon>
        <taxon>Stramenopiles</taxon>
        <taxon>Ochrophyta</taxon>
        <taxon>Bacillariophyta</taxon>
        <taxon>Fragilariophyceae</taxon>
        <taxon>Fragilariophycidae</taxon>
        <taxon>Rhabdonematales</taxon>
        <taxon>Grammatophoraceae</taxon>
        <taxon>Grammatophora</taxon>
    </lineage>
</organism>
<dbReference type="EMBL" id="HBGK01016663">
    <property type="protein sequence ID" value="CAD9279466.1"/>
    <property type="molecule type" value="Transcribed_RNA"/>
</dbReference>